<dbReference type="GO" id="GO:0009506">
    <property type="term" value="C:plasmodesma"/>
    <property type="evidence" value="ECO:0007669"/>
    <property type="project" value="UniProtKB-SubCell"/>
</dbReference>
<name>A0AAF0R510_SOLVR</name>
<evidence type="ECO:0000313" key="11">
    <source>
        <dbReference type="EMBL" id="WMV31669.1"/>
    </source>
</evidence>
<dbReference type="InterPro" id="IPR051378">
    <property type="entry name" value="Cell2Cell_Antifungal"/>
</dbReference>
<keyword evidence="9" id="KW-0812">Transmembrane</keyword>
<dbReference type="InterPro" id="IPR002902">
    <property type="entry name" value="GNK2"/>
</dbReference>
<protein>
    <recommendedName>
        <fullName evidence="10">Gnk2-homologous domain-containing protein</fullName>
    </recommendedName>
</protein>
<reference evidence="11" key="1">
    <citation type="submission" date="2023-08" db="EMBL/GenBank/DDBJ databases">
        <title>A de novo genome assembly of Solanum verrucosum Schlechtendal, a Mexican diploid species geographically isolated from the other diploid A-genome species in potato relatives.</title>
        <authorList>
            <person name="Hosaka K."/>
        </authorList>
    </citation>
    <scope>NUCLEOTIDE SEQUENCE</scope>
    <source>
        <tissue evidence="11">Young leaves</tissue>
    </source>
</reference>
<keyword evidence="2" id="KW-0945">Host-virus interaction</keyword>
<dbReference type="PROSITE" id="PS51473">
    <property type="entry name" value="GNK2"/>
    <property type="match status" value="1"/>
</dbReference>
<comment type="subcellular location">
    <subcellularLocation>
        <location evidence="7">Cell junction</location>
        <location evidence="7">Plasmodesma</location>
    </subcellularLocation>
    <subcellularLocation>
        <location evidence="1">Cell membrane</location>
        <topology evidence="1">Single-pass type I membrane protein</topology>
    </subcellularLocation>
</comment>
<evidence type="ECO:0000256" key="3">
    <source>
        <dbReference type="ARBA" id="ARBA00022729"/>
    </source>
</evidence>
<evidence type="ECO:0000256" key="1">
    <source>
        <dbReference type="ARBA" id="ARBA00004251"/>
    </source>
</evidence>
<feature type="transmembrane region" description="Helical" evidence="9">
    <location>
        <begin position="118"/>
        <end position="139"/>
    </location>
</feature>
<evidence type="ECO:0000256" key="7">
    <source>
        <dbReference type="ARBA" id="ARBA00024184"/>
    </source>
</evidence>
<evidence type="ECO:0000256" key="6">
    <source>
        <dbReference type="ARBA" id="ARBA00023157"/>
    </source>
</evidence>
<dbReference type="GO" id="GO:0046739">
    <property type="term" value="P:transport of virus in multicellular host"/>
    <property type="evidence" value="ECO:0007669"/>
    <property type="project" value="TreeGrafter"/>
</dbReference>
<dbReference type="EMBL" id="CP133616">
    <property type="protein sequence ID" value="WMV31669.1"/>
    <property type="molecule type" value="Genomic_DNA"/>
</dbReference>
<dbReference type="CDD" id="cd23509">
    <property type="entry name" value="Gnk2-like"/>
    <property type="match status" value="1"/>
</dbReference>
<keyword evidence="3" id="KW-0732">Signal</keyword>
<proteinExistence type="inferred from homology"/>
<evidence type="ECO:0000256" key="2">
    <source>
        <dbReference type="ARBA" id="ARBA00022581"/>
    </source>
</evidence>
<evidence type="ECO:0000256" key="4">
    <source>
        <dbReference type="ARBA" id="ARBA00022737"/>
    </source>
</evidence>
<dbReference type="PANTHER" id="PTHR32080:SF58">
    <property type="entry name" value="CYSTEINE-RICH REPEAT SECRETORY PROTEIN 39-LIKE"/>
    <property type="match status" value="1"/>
</dbReference>
<keyword evidence="9" id="KW-1133">Transmembrane helix</keyword>
<dbReference type="GO" id="GO:0010497">
    <property type="term" value="P:plasmodesmata-mediated intercellular transport"/>
    <property type="evidence" value="ECO:0007669"/>
    <property type="project" value="TreeGrafter"/>
</dbReference>
<evidence type="ECO:0000256" key="9">
    <source>
        <dbReference type="SAM" id="Phobius"/>
    </source>
</evidence>
<dbReference type="GO" id="GO:0005886">
    <property type="term" value="C:plasma membrane"/>
    <property type="evidence" value="ECO:0007669"/>
    <property type="project" value="UniProtKB-SubCell"/>
</dbReference>
<dbReference type="InterPro" id="IPR038408">
    <property type="entry name" value="GNK2_sf"/>
</dbReference>
<comment type="similarity">
    <text evidence="8">Belongs to the cysteine-rich repeat secretory protein family. Plasmodesmata-located proteins (PDLD) subfamily.</text>
</comment>
<keyword evidence="12" id="KW-1185">Reference proteome</keyword>
<evidence type="ECO:0000259" key="10">
    <source>
        <dbReference type="PROSITE" id="PS51473"/>
    </source>
</evidence>
<keyword evidence="9" id="KW-0472">Membrane</keyword>
<keyword evidence="5" id="KW-0965">Cell junction</keyword>
<dbReference type="Gene3D" id="3.30.430.20">
    <property type="entry name" value="Gnk2 domain, C-X8-C-X2-C motif"/>
    <property type="match status" value="1"/>
</dbReference>
<dbReference type="Proteomes" id="UP001234989">
    <property type="component" value="Chromosome 5"/>
</dbReference>
<feature type="domain" description="Gnk2-homologous" evidence="10">
    <location>
        <begin position="1"/>
        <end position="97"/>
    </location>
</feature>
<gene>
    <name evidence="11" type="ORF">MTR67_025054</name>
</gene>
<dbReference type="PANTHER" id="PTHR32080">
    <property type="entry name" value="ANTIFUNGAL PROTEIN GINKBILOBIN-2-LIKE"/>
    <property type="match status" value="1"/>
</dbReference>
<organism evidence="11 12">
    <name type="scientific">Solanum verrucosum</name>
    <dbReference type="NCBI Taxonomy" id="315347"/>
    <lineage>
        <taxon>Eukaryota</taxon>
        <taxon>Viridiplantae</taxon>
        <taxon>Streptophyta</taxon>
        <taxon>Embryophyta</taxon>
        <taxon>Tracheophyta</taxon>
        <taxon>Spermatophyta</taxon>
        <taxon>Magnoliopsida</taxon>
        <taxon>eudicotyledons</taxon>
        <taxon>Gunneridae</taxon>
        <taxon>Pentapetalae</taxon>
        <taxon>asterids</taxon>
        <taxon>lamiids</taxon>
        <taxon>Solanales</taxon>
        <taxon>Solanaceae</taxon>
        <taxon>Solanoideae</taxon>
        <taxon>Solaneae</taxon>
        <taxon>Solanum</taxon>
    </lineage>
</organism>
<evidence type="ECO:0000256" key="8">
    <source>
        <dbReference type="ARBA" id="ARBA00038393"/>
    </source>
</evidence>
<evidence type="ECO:0000313" key="12">
    <source>
        <dbReference type="Proteomes" id="UP001234989"/>
    </source>
</evidence>
<evidence type="ECO:0000256" key="5">
    <source>
        <dbReference type="ARBA" id="ARBA00022949"/>
    </source>
</evidence>
<dbReference type="AlphaFoldDB" id="A0AAF0R510"/>
<sequence>MLHKVCSKKREKSRSFSEEMSNAFDEIKSCGINGNGFCDLSIGKVHIMAQCVGNLGGCDCGVCVNKAVQIVHDECSYSLVGEIYLDGCYLSYSYDNNKISSHDLDEGKGGYGNGKQKLAAIVVGGIVATIMLGVVYYFLKSCGKKDDGKL</sequence>
<keyword evidence="4" id="KW-0677">Repeat</keyword>
<dbReference type="Pfam" id="PF01657">
    <property type="entry name" value="Stress-antifung"/>
    <property type="match status" value="1"/>
</dbReference>
<accession>A0AAF0R510</accession>
<keyword evidence="6" id="KW-1015">Disulfide bond</keyword>